<proteinExistence type="predicted"/>
<dbReference type="Gene3D" id="2.40.128.580">
    <property type="entry name" value="GXWXG domain"/>
    <property type="match status" value="1"/>
</dbReference>
<dbReference type="InterPro" id="IPR025951">
    <property type="entry name" value="GXWXG_dom"/>
</dbReference>
<evidence type="ECO:0000259" key="1">
    <source>
        <dbReference type="Pfam" id="PF14231"/>
    </source>
</evidence>
<protein>
    <recommendedName>
        <fullName evidence="5">Transcription factor cmr1 protein</fullName>
    </recommendedName>
</protein>
<evidence type="ECO:0000313" key="4">
    <source>
        <dbReference type="Proteomes" id="UP001521184"/>
    </source>
</evidence>
<evidence type="ECO:0008006" key="5">
    <source>
        <dbReference type="Google" id="ProtNLM"/>
    </source>
</evidence>
<dbReference type="Pfam" id="PF14231">
    <property type="entry name" value="GXWXG"/>
    <property type="match status" value="1"/>
</dbReference>
<sequence>MRILALIEEGGAPSVRELSALFDALAPVGPADLEGDWSGGDFHDTDDGGGVEPAAVHPCHAMLENYRWAGMIVKGADDVLPVMSWTDGGERVHSTYWGGAQLREVKFRGVVSTSLIFDCYPIIDHFRRVSDNTLMALFEAKDKQLKEAGPYFFWVRK</sequence>
<accession>A0ABR3TV99</accession>
<keyword evidence="4" id="KW-1185">Reference proteome</keyword>
<evidence type="ECO:0000313" key="3">
    <source>
        <dbReference type="EMBL" id="KAL1645000.1"/>
    </source>
</evidence>
<dbReference type="InterPro" id="IPR025568">
    <property type="entry name" value="DUF4334"/>
</dbReference>
<reference evidence="3 4" key="1">
    <citation type="journal article" date="2023" name="Plant Dis.">
        <title>First Report of Diplodia intermedia Causing Canker and Dieback Diseases on Apple Trees in Canada.</title>
        <authorList>
            <person name="Ellouze W."/>
            <person name="Ilyukhin E."/>
            <person name="Sulman M."/>
            <person name="Ali S."/>
        </authorList>
    </citation>
    <scope>NUCLEOTIDE SEQUENCE [LARGE SCALE GENOMIC DNA]</scope>
    <source>
        <strain evidence="3 4">M45-28</strain>
    </source>
</reference>
<comment type="caution">
    <text evidence="3">The sequence shown here is derived from an EMBL/GenBank/DDBJ whole genome shotgun (WGS) entry which is preliminary data.</text>
</comment>
<dbReference type="Pfam" id="PF14232">
    <property type="entry name" value="DUF4334"/>
    <property type="match status" value="1"/>
</dbReference>
<organism evidence="3 4">
    <name type="scientific">Diplodia intermedia</name>
    <dbReference type="NCBI Taxonomy" id="856260"/>
    <lineage>
        <taxon>Eukaryota</taxon>
        <taxon>Fungi</taxon>
        <taxon>Dikarya</taxon>
        <taxon>Ascomycota</taxon>
        <taxon>Pezizomycotina</taxon>
        <taxon>Dothideomycetes</taxon>
        <taxon>Dothideomycetes incertae sedis</taxon>
        <taxon>Botryosphaeriales</taxon>
        <taxon>Botryosphaeriaceae</taxon>
        <taxon>Diplodia</taxon>
    </lineage>
</organism>
<dbReference type="Proteomes" id="UP001521184">
    <property type="component" value="Unassembled WGS sequence"/>
</dbReference>
<name>A0ABR3TV99_9PEZI</name>
<feature type="domain" description="DUF4334" evidence="2">
    <location>
        <begin position="98"/>
        <end position="156"/>
    </location>
</feature>
<gene>
    <name evidence="3" type="ORF">SLS58_004071</name>
</gene>
<dbReference type="EMBL" id="JAKEKT020000021">
    <property type="protein sequence ID" value="KAL1645000.1"/>
    <property type="molecule type" value="Genomic_DNA"/>
</dbReference>
<evidence type="ECO:0000259" key="2">
    <source>
        <dbReference type="Pfam" id="PF14232"/>
    </source>
</evidence>
<feature type="domain" description="GXWXG" evidence="1">
    <location>
        <begin position="20"/>
        <end position="88"/>
    </location>
</feature>